<feature type="region of interest" description="Disordered" evidence="6">
    <location>
        <begin position="260"/>
        <end position="311"/>
    </location>
</feature>
<reference evidence="9" key="5">
    <citation type="submission" date="2015-06" db="UniProtKB">
        <authorList>
            <consortium name="EnsemblFungi"/>
        </authorList>
    </citation>
    <scope>IDENTIFICATION</scope>
    <source>
        <strain evidence="9">ATCC 64411</strain>
    </source>
</reference>
<reference evidence="8" key="3">
    <citation type="submission" date="2011-03" db="EMBL/GenBank/DDBJ databases">
        <title>Annotation of Magnaporthe poae ATCC 64411.</title>
        <authorList>
            <person name="Ma L.-J."/>
            <person name="Dead R."/>
            <person name="Young S.K."/>
            <person name="Zeng Q."/>
            <person name="Gargeya S."/>
            <person name="Fitzgerald M."/>
            <person name="Haas B."/>
            <person name="Abouelleil A."/>
            <person name="Alvarado L."/>
            <person name="Arachchi H.M."/>
            <person name="Berlin A."/>
            <person name="Brown A."/>
            <person name="Chapman S.B."/>
            <person name="Chen Z."/>
            <person name="Dunbar C."/>
            <person name="Freedman E."/>
            <person name="Gearin G."/>
            <person name="Gellesch M."/>
            <person name="Goldberg J."/>
            <person name="Griggs A."/>
            <person name="Gujja S."/>
            <person name="Heiman D."/>
            <person name="Howarth C."/>
            <person name="Larson L."/>
            <person name="Lui A."/>
            <person name="MacDonald P.J.P."/>
            <person name="Mehta T."/>
            <person name="Montmayeur A."/>
            <person name="Murphy C."/>
            <person name="Neiman D."/>
            <person name="Pearson M."/>
            <person name="Priest M."/>
            <person name="Roberts A."/>
            <person name="Saif S."/>
            <person name="Shea T."/>
            <person name="Shenoy N."/>
            <person name="Sisk P."/>
            <person name="Stolte C."/>
            <person name="Sykes S."/>
            <person name="Yandava C."/>
            <person name="Wortman J."/>
            <person name="Nusbaum C."/>
            <person name="Birren B."/>
        </authorList>
    </citation>
    <scope>NUCLEOTIDE SEQUENCE</scope>
    <source>
        <strain evidence="8">ATCC 64411</strain>
    </source>
</reference>
<comment type="subcellular location">
    <subcellularLocation>
        <location evidence="1">Nucleus</location>
    </subcellularLocation>
</comment>
<feature type="region of interest" description="Disordered" evidence="6">
    <location>
        <begin position="1001"/>
        <end position="1042"/>
    </location>
</feature>
<keyword evidence="10" id="KW-1185">Reference proteome</keyword>
<evidence type="ECO:0000256" key="3">
    <source>
        <dbReference type="ARBA" id="ARBA00023015"/>
    </source>
</evidence>
<sequence>MPWGPFTGAITQRSLDGALARPGRPHLQAAVTLRAQPRRERRRRRELSDIDVPASFRLLLPLPTAPFSDGAAHPSLHRCQLGSRAHAHNPNPSRLAWVVRLLHATSPTAKACLLRRLASATARPRELLCHGRRCRLTGSSPPAVIHPSKGGIGWLRCSCLLPDPAETLDGDADTGQGQPPPDEAAAQPEASAAASLGLACEYELDALDRALQQQQQQQERDREAQQRRDGAGICIQDSAAQSVLALLARELPKLINAPAQVPMPTPITVPPRKRARTGGNVEFDDDEDEDSQDGEQTAVEHPHDDDLALPTTSASSLEPIVAKYFSHIHPWIPMLHQDIFRAQVAQPSEIPKIELILHAMIFSTARFLRNEELDFDIESHTWSSEKTRRWIISKAMDRLCVESLQTLIIMAFTDIGSGNAAKAWPIVGSLTRTVEYLQLTKEPDESDKQLLYRPRETLLPAKDWTQLEERRRVFWNVFNLDRFCSVMMGWNTSLTADDVRRRLPSDGLLWRRQEAVVTPYLGIWDKSRGRIGNPMAVMSSRYQAPDQPMMEADPQSPSSVAMPHSADPATAPADMSRVGAFAYSVEATESMSRIVSYFLQQRINVHSESDINVWLTRFKELDLRLVHWKMLLPQKWKGGSGTAGSAEGVGGPIGGRAPMLGRHWLGTKMDPNLTLAHVTHNTSMILLHQLIAFPPAHWPFRKRLPSACSVETCCSAAVEIATISQNYLRLTPRTLPVASQLPFCLYVAARMLLVHWRYEPGNQLMDEFWILVQGLDAMSQRWNGISIPREKMAMGGSGPGGSESNGTPSQPPRPGESEATPLATDLAARFASKMRAFHDLCYHDPSFRIDIAKLTQEMDHEPSTNSTQNPYHPYKPPVHPPNSFYPLPPPTAITSGVPGGAHPGTPGSANMQTPRSQLSLDSSSHGSSGWNAPNPSGTQLAGPLPPIQPTPRLQYMGMAGHPGPEPGQGHVQHSPPPATPATQSVMGPGGNEILLNPIDEGGGVGTSRVDGGQAHHPPQPQGPPPFHPHQGGPAVAPLAAHPGQQLTPAPMLLDHYFLDMDRVITFDDGSMFSSNLDPGTGW</sequence>
<dbReference type="InterPro" id="IPR050815">
    <property type="entry name" value="TF_fung"/>
</dbReference>
<evidence type="ECO:0000256" key="2">
    <source>
        <dbReference type="ARBA" id="ARBA00022723"/>
    </source>
</evidence>
<dbReference type="GO" id="GO:0006351">
    <property type="term" value="P:DNA-templated transcription"/>
    <property type="evidence" value="ECO:0007669"/>
    <property type="project" value="InterPro"/>
</dbReference>
<evidence type="ECO:0000256" key="5">
    <source>
        <dbReference type="ARBA" id="ARBA00023242"/>
    </source>
</evidence>
<feature type="region of interest" description="Disordered" evidence="6">
    <location>
        <begin position="957"/>
        <end position="983"/>
    </location>
</feature>
<evidence type="ECO:0000259" key="7">
    <source>
        <dbReference type="SMART" id="SM00906"/>
    </source>
</evidence>
<organism evidence="9 10">
    <name type="scientific">Magnaporthiopsis poae (strain ATCC 64411 / 73-15)</name>
    <name type="common">Kentucky bluegrass fungus</name>
    <name type="synonym">Magnaporthe poae</name>
    <dbReference type="NCBI Taxonomy" id="644358"/>
    <lineage>
        <taxon>Eukaryota</taxon>
        <taxon>Fungi</taxon>
        <taxon>Dikarya</taxon>
        <taxon>Ascomycota</taxon>
        <taxon>Pezizomycotina</taxon>
        <taxon>Sordariomycetes</taxon>
        <taxon>Sordariomycetidae</taxon>
        <taxon>Magnaporthales</taxon>
        <taxon>Magnaporthaceae</taxon>
        <taxon>Magnaporthiopsis</taxon>
    </lineage>
</organism>
<dbReference type="CDD" id="cd12148">
    <property type="entry name" value="fungal_TF_MHR"/>
    <property type="match status" value="1"/>
</dbReference>
<keyword evidence="3" id="KW-0805">Transcription regulation</keyword>
<feature type="compositionally biased region" description="Low complexity" evidence="6">
    <location>
        <begin position="1006"/>
        <end position="1016"/>
    </location>
</feature>
<dbReference type="VEuPathDB" id="FungiDB:MAPG_10212"/>
<protein>
    <recommendedName>
        <fullName evidence="7">Xylanolytic transcriptional activator regulatory domain-containing protein</fullName>
    </recommendedName>
</protein>
<evidence type="ECO:0000256" key="1">
    <source>
        <dbReference type="ARBA" id="ARBA00004123"/>
    </source>
</evidence>
<feature type="region of interest" description="Disordered" evidence="6">
    <location>
        <begin position="166"/>
        <end position="190"/>
    </location>
</feature>
<accession>A0A0C4EC00</accession>
<dbReference type="EMBL" id="ADBL01002626">
    <property type="status" value="NOT_ANNOTATED_CDS"/>
    <property type="molecule type" value="Genomic_DNA"/>
</dbReference>
<dbReference type="Proteomes" id="UP000011715">
    <property type="component" value="Unassembled WGS sequence"/>
</dbReference>
<feature type="compositionally biased region" description="Low complexity" evidence="6">
    <location>
        <begin position="916"/>
        <end position="929"/>
    </location>
</feature>
<dbReference type="GO" id="GO:0005634">
    <property type="term" value="C:nucleus"/>
    <property type="evidence" value="ECO:0007669"/>
    <property type="project" value="UniProtKB-SubCell"/>
</dbReference>
<dbReference type="GO" id="GO:0008270">
    <property type="term" value="F:zinc ion binding"/>
    <property type="evidence" value="ECO:0007669"/>
    <property type="project" value="InterPro"/>
</dbReference>
<keyword evidence="5" id="KW-0539">Nucleus</keyword>
<feature type="compositionally biased region" description="Pro residues" evidence="6">
    <location>
        <begin position="1017"/>
        <end position="1027"/>
    </location>
</feature>
<dbReference type="InterPro" id="IPR007219">
    <property type="entry name" value="XnlR_reg_dom"/>
</dbReference>
<evidence type="ECO:0000313" key="10">
    <source>
        <dbReference type="Proteomes" id="UP000011715"/>
    </source>
</evidence>
<evidence type="ECO:0000313" key="9">
    <source>
        <dbReference type="EnsemblFungi" id="MAPG_10212T0"/>
    </source>
</evidence>
<dbReference type="Pfam" id="PF04082">
    <property type="entry name" value="Fungal_trans"/>
    <property type="match status" value="1"/>
</dbReference>
<dbReference type="EMBL" id="GL876977">
    <property type="protein sequence ID" value="KLU91694.1"/>
    <property type="molecule type" value="Genomic_DNA"/>
</dbReference>
<reference evidence="8" key="1">
    <citation type="submission" date="2010-05" db="EMBL/GenBank/DDBJ databases">
        <title>The Genome Sequence of Magnaporthe poae strain ATCC 64411.</title>
        <authorList>
            <consortium name="The Broad Institute Genome Sequencing Platform"/>
            <consortium name="Broad Institute Genome Sequencing Center for Infectious Disease"/>
            <person name="Ma L.-J."/>
            <person name="Dead R."/>
            <person name="Young S."/>
            <person name="Zeng Q."/>
            <person name="Koehrsen M."/>
            <person name="Alvarado L."/>
            <person name="Berlin A."/>
            <person name="Chapman S.B."/>
            <person name="Chen Z."/>
            <person name="Freedman E."/>
            <person name="Gellesch M."/>
            <person name="Goldberg J."/>
            <person name="Griggs A."/>
            <person name="Gujja S."/>
            <person name="Heilman E.R."/>
            <person name="Heiman D."/>
            <person name="Hepburn T."/>
            <person name="Howarth C."/>
            <person name="Jen D."/>
            <person name="Larson L."/>
            <person name="Mehta T."/>
            <person name="Neiman D."/>
            <person name="Pearson M."/>
            <person name="Roberts A."/>
            <person name="Saif S."/>
            <person name="Shea T."/>
            <person name="Shenoy N."/>
            <person name="Sisk P."/>
            <person name="Stolte C."/>
            <person name="Sykes S."/>
            <person name="Walk T."/>
            <person name="White J."/>
            <person name="Yandava C."/>
            <person name="Haas B."/>
            <person name="Nusbaum C."/>
            <person name="Birren B."/>
        </authorList>
    </citation>
    <scope>NUCLEOTIDE SEQUENCE</scope>
    <source>
        <strain evidence="8">ATCC 64411</strain>
    </source>
</reference>
<dbReference type="PANTHER" id="PTHR47338">
    <property type="entry name" value="ZN(II)2CYS6 TRANSCRIPTION FACTOR (EUROFUNG)-RELATED"/>
    <property type="match status" value="1"/>
</dbReference>
<evidence type="ECO:0000256" key="6">
    <source>
        <dbReference type="SAM" id="MobiDB-lite"/>
    </source>
</evidence>
<feature type="domain" description="Xylanolytic transcriptional activator regulatory" evidence="7">
    <location>
        <begin position="423"/>
        <end position="510"/>
    </location>
</feature>
<keyword evidence="2" id="KW-0479">Metal-binding</keyword>
<dbReference type="eggNOG" id="ENOG502SK3B">
    <property type="taxonomic scope" value="Eukaryota"/>
</dbReference>
<reference evidence="10" key="2">
    <citation type="submission" date="2010-05" db="EMBL/GenBank/DDBJ databases">
        <title>The genome sequence of Magnaporthe poae strain ATCC 64411.</title>
        <authorList>
            <person name="Ma L.-J."/>
            <person name="Dead R."/>
            <person name="Young S."/>
            <person name="Zeng Q."/>
            <person name="Koehrsen M."/>
            <person name="Alvarado L."/>
            <person name="Berlin A."/>
            <person name="Chapman S.B."/>
            <person name="Chen Z."/>
            <person name="Freedman E."/>
            <person name="Gellesch M."/>
            <person name="Goldberg J."/>
            <person name="Griggs A."/>
            <person name="Gujja S."/>
            <person name="Heilman E.R."/>
            <person name="Heiman D."/>
            <person name="Hepburn T."/>
            <person name="Howarth C."/>
            <person name="Jen D."/>
            <person name="Larson L."/>
            <person name="Mehta T."/>
            <person name="Neiman D."/>
            <person name="Pearson M."/>
            <person name="Roberts A."/>
            <person name="Saif S."/>
            <person name="Shea T."/>
            <person name="Shenoy N."/>
            <person name="Sisk P."/>
            <person name="Stolte C."/>
            <person name="Sykes S."/>
            <person name="Walk T."/>
            <person name="White J."/>
            <person name="Yandava C."/>
            <person name="Haas B."/>
            <person name="Nusbaum C."/>
            <person name="Birren B."/>
        </authorList>
    </citation>
    <scope>NUCLEOTIDE SEQUENCE [LARGE SCALE GENOMIC DNA]</scope>
    <source>
        <strain evidence="10">ATCC 64411 / 73-15</strain>
    </source>
</reference>
<feature type="region of interest" description="Disordered" evidence="6">
    <location>
        <begin position="858"/>
        <end position="944"/>
    </location>
</feature>
<proteinExistence type="predicted"/>
<dbReference type="OrthoDB" id="4456959at2759"/>
<dbReference type="GO" id="GO:0000981">
    <property type="term" value="F:DNA-binding transcription factor activity, RNA polymerase II-specific"/>
    <property type="evidence" value="ECO:0007669"/>
    <property type="project" value="InterPro"/>
</dbReference>
<evidence type="ECO:0000256" key="4">
    <source>
        <dbReference type="ARBA" id="ARBA00023163"/>
    </source>
</evidence>
<name>A0A0C4EC00_MAGP6</name>
<feature type="region of interest" description="Disordered" evidence="6">
    <location>
        <begin position="790"/>
        <end position="819"/>
    </location>
</feature>
<dbReference type="PANTHER" id="PTHR47338:SF23">
    <property type="entry name" value="ZN(II)2CYS6 TRANSCRIPTION FACTOR (EUROFUNG)"/>
    <property type="match status" value="1"/>
</dbReference>
<dbReference type="STRING" id="644358.A0A0C4EC00"/>
<feature type="compositionally biased region" description="Acidic residues" evidence="6">
    <location>
        <begin position="282"/>
        <end position="293"/>
    </location>
</feature>
<evidence type="ECO:0000313" key="8">
    <source>
        <dbReference type="EMBL" id="KLU91694.1"/>
    </source>
</evidence>
<dbReference type="EnsemblFungi" id="MAPG_10212T0">
    <property type="protein sequence ID" value="MAPG_10212T0"/>
    <property type="gene ID" value="MAPG_10212"/>
</dbReference>
<feature type="region of interest" description="Disordered" evidence="6">
    <location>
        <begin position="546"/>
        <end position="570"/>
    </location>
</feature>
<reference evidence="9" key="4">
    <citation type="journal article" date="2015" name="G3 (Bethesda)">
        <title>Genome sequences of three phytopathogenic species of the Magnaporthaceae family of fungi.</title>
        <authorList>
            <person name="Okagaki L.H."/>
            <person name="Nunes C.C."/>
            <person name="Sailsbery J."/>
            <person name="Clay B."/>
            <person name="Brown D."/>
            <person name="John T."/>
            <person name="Oh Y."/>
            <person name="Young N."/>
            <person name="Fitzgerald M."/>
            <person name="Haas B.J."/>
            <person name="Zeng Q."/>
            <person name="Young S."/>
            <person name="Adiconis X."/>
            <person name="Fan L."/>
            <person name="Levin J.Z."/>
            <person name="Mitchell T.K."/>
            <person name="Okubara P.A."/>
            <person name="Farman M.L."/>
            <person name="Kohn L.M."/>
            <person name="Birren B."/>
            <person name="Ma L.-J."/>
            <person name="Dean R.A."/>
        </authorList>
    </citation>
    <scope>NUCLEOTIDE SEQUENCE</scope>
    <source>
        <strain evidence="9">ATCC 64411 / 73-15</strain>
    </source>
</reference>
<dbReference type="AlphaFoldDB" id="A0A0C4EC00"/>
<gene>
    <name evidence="8" type="ORF">MAPG_10212</name>
</gene>
<keyword evidence="4" id="KW-0804">Transcription</keyword>
<dbReference type="GO" id="GO:0003677">
    <property type="term" value="F:DNA binding"/>
    <property type="evidence" value="ECO:0007669"/>
    <property type="project" value="InterPro"/>
</dbReference>
<feature type="compositionally biased region" description="Polar residues" evidence="6">
    <location>
        <begin position="930"/>
        <end position="939"/>
    </location>
</feature>
<dbReference type="SMART" id="SM00906">
    <property type="entry name" value="Fungal_trans"/>
    <property type="match status" value="1"/>
</dbReference>